<reference evidence="2 4" key="1">
    <citation type="submission" date="2015-11" db="EMBL/GenBank/DDBJ databases">
        <title>Genomic analysis of 38 Legionella species identifies large and diverse effector repertoires.</title>
        <authorList>
            <person name="Burstein D."/>
            <person name="Amaro F."/>
            <person name="Zusman T."/>
            <person name="Lifshitz Z."/>
            <person name="Cohen O."/>
            <person name="Gilbert J.A."/>
            <person name="Pupko T."/>
            <person name="Shuman H.A."/>
            <person name="Segal G."/>
        </authorList>
    </citation>
    <scope>NUCLEOTIDE SEQUENCE [LARGE SCALE GENOMIC DNA]</scope>
    <source>
        <strain evidence="2 4">ATCC 49507</strain>
    </source>
</reference>
<dbReference type="EMBL" id="LNYR01000022">
    <property type="protein sequence ID" value="KTD48260.1"/>
    <property type="molecule type" value="Genomic_DNA"/>
</dbReference>
<evidence type="ECO:0000313" key="5">
    <source>
        <dbReference type="Proteomes" id="UP000254230"/>
    </source>
</evidence>
<proteinExistence type="predicted"/>
<evidence type="ECO:0000313" key="3">
    <source>
        <dbReference type="EMBL" id="STY18411.1"/>
    </source>
</evidence>
<evidence type="ECO:0000313" key="4">
    <source>
        <dbReference type="Proteomes" id="UP000054639"/>
    </source>
</evidence>
<sequence>MNPLFILLLLSIFTNPSGAGTNNQQVIGAQKQSDIQCNSKVHKEFTTIDDGLIYANACRTLLNETIKSGNTVESIKLRDYLQQVFQSLIHSNLSKPEQSQLINWLNETANLLNTRLLTSSSNKLNQAALSTGQKWIDEMHTRIILNSKNDSFANVHFLYEQARIKFNQGLFDQAKLLRQTANQMLTSGIDTKQSEFVSDEAIAYLRDKLIRLNDGYLVLNIKLPPKDSAQIQDKKKSITFILTALNKIFILRGKAADANRLNKIEQINALILEENRLYDEAQAFLAQKNLTQAAAKELSGDRIDAQAKAMIVIFTGTPQEKQKLIQLLKDRIEWLNGRIEKISNEQPNDLKLKIGGYKEILFALVSIQNLKFVDS</sequence>
<keyword evidence="1" id="KW-0732">Signal</keyword>
<protein>
    <recommendedName>
        <fullName evidence="6">Coiled-coil protein</fullName>
    </recommendedName>
</protein>
<keyword evidence="4" id="KW-1185">Reference proteome</keyword>
<evidence type="ECO:0008006" key="6">
    <source>
        <dbReference type="Google" id="ProtNLM"/>
    </source>
</evidence>
<organism evidence="3 5">
    <name type="scientific">Legionella quateirensis</name>
    <dbReference type="NCBI Taxonomy" id="45072"/>
    <lineage>
        <taxon>Bacteria</taxon>
        <taxon>Pseudomonadati</taxon>
        <taxon>Pseudomonadota</taxon>
        <taxon>Gammaproteobacteria</taxon>
        <taxon>Legionellales</taxon>
        <taxon>Legionellaceae</taxon>
        <taxon>Legionella</taxon>
    </lineage>
</organism>
<feature type="chain" id="PRO_5017085729" description="Coiled-coil protein" evidence="1">
    <location>
        <begin position="20"/>
        <end position="375"/>
    </location>
</feature>
<dbReference type="RefSeq" id="WP_058473964.1">
    <property type="nucleotide sequence ID" value="NZ_CAAAIL010000027.1"/>
</dbReference>
<dbReference type="EMBL" id="UGOW01000001">
    <property type="protein sequence ID" value="STY18411.1"/>
    <property type="molecule type" value="Genomic_DNA"/>
</dbReference>
<gene>
    <name evidence="2" type="ORF">Lqua_1789</name>
    <name evidence="3" type="ORF">NCTC12376_02230</name>
</gene>
<evidence type="ECO:0000256" key="1">
    <source>
        <dbReference type="SAM" id="SignalP"/>
    </source>
</evidence>
<dbReference type="AlphaFoldDB" id="A0A378KXT0"/>
<dbReference type="Proteomes" id="UP000254230">
    <property type="component" value="Unassembled WGS sequence"/>
</dbReference>
<accession>A0A378KXT0</accession>
<feature type="signal peptide" evidence="1">
    <location>
        <begin position="1"/>
        <end position="19"/>
    </location>
</feature>
<dbReference type="Proteomes" id="UP000054639">
    <property type="component" value="Unassembled WGS sequence"/>
</dbReference>
<reference evidence="3 5" key="2">
    <citation type="submission" date="2018-06" db="EMBL/GenBank/DDBJ databases">
        <authorList>
            <consortium name="Pathogen Informatics"/>
            <person name="Doyle S."/>
        </authorList>
    </citation>
    <scope>NUCLEOTIDE SEQUENCE [LARGE SCALE GENOMIC DNA]</scope>
    <source>
        <strain evidence="3 5">NCTC12376</strain>
    </source>
</reference>
<name>A0A378KXT0_9GAMM</name>
<evidence type="ECO:0000313" key="2">
    <source>
        <dbReference type="EMBL" id="KTD48260.1"/>
    </source>
</evidence>